<feature type="domain" description="Ig-like" evidence="7">
    <location>
        <begin position="146"/>
        <end position="243"/>
    </location>
</feature>
<dbReference type="GO" id="GO:0019814">
    <property type="term" value="C:immunoglobulin complex"/>
    <property type="evidence" value="ECO:0007669"/>
    <property type="project" value="UniProtKB-KW"/>
</dbReference>
<evidence type="ECO:0000313" key="8">
    <source>
        <dbReference type="Ensembl" id="ENSCWAP00000008932.1"/>
    </source>
</evidence>
<evidence type="ECO:0000313" key="9">
    <source>
        <dbReference type="Proteomes" id="UP000694540"/>
    </source>
</evidence>
<keyword evidence="6" id="KW-0732">Signal</keyword>
<dbReference type="PROSITE" id="PS50835">
    <property type="entry name" value="IG_LIKE"/>
    <property type="match status" value="2"/>
</dbReference>
<dbReference type="CDD" id="cd04980">
    <property type="entry name" value="IgV_L_kappa"/>
    <property type="match status" value="1"/>
</dbReference>
<dbReference type="GO" id="GO:0002250">
    <property type="term" value="P:adaptive immune response"/>
    <property type="evidence" value="ECO:0007669"/>
    <property type="project" value="UniProtKB-KW"/>
</dbReference>
<keyword evidence="1" id="KW-0391">Immunity</keyword>
<keyword evidence="3" id="KW-1015">Disulfide bond</keyword>
<dbReference type="InterPro" id="IPR003597">
    <property type="entry name" value="Ig_C1-set"/>
</dbReference>
<dbReference type="SMART" id="SM00409">
    <property type="entry name" value="IG"/>
    <property type="match status" value="2"/>
</dbReference>
<evidence type="ECO:0000256" key="6">
    <source>
        <dbReference type="SAM" id="SignalP"/>
    </source>
</evidence>
<dbReference type="CDD" id="cd07699">
    <property type="entry name" value="IgC1_L"/>
    <property type="match status" value="1"/>
</dbReference>
<feature type="signal peptide" evidence="6">
    <location>
        <begin position="1"/>
        <end position="23"/>
    </location>
</feature>
<dbReference type="SUPFAM" id="SSF48726">
    <property type="entry name" value="Immunoglobulin"/>
    <property type="match status" value="2"/>
</dbReference>
<keyword evidence="9" id="KW-1185">Reference proteome</keyword>
<dbReference type="SMART" id="SM00407">
    <property type="entry name" value="IGc1"/>
    <property type="match status" value="1"/>
</dbReference>
<dbReference type="GO" id="GO:0005576">
    <property type="term" value="C:extracellular region"/>
    <property type="evidence" value="ECO:0007669"/>
    <property type="project" value="UniProtKB-ARBA"/>
</dbReference>
<organism evidence="8 9">
    <name type="scientific">Catagonus wagneri</name>
    <name type="common">Chacoan peccary</name>
    <dbReference type="NCBI Taxonomy" id="51154"/>
    <lineage>
        <taxon>Eukaryota</taxon>
        <taxon>Metazoa</taxon>
        <taxon>Chordata</taxon>
        <taxon>Craniata</taxon>
        <taxon>Vertebrata</taxon>
        <taxon>Euteleostomi</taxon>
        <taxon>Mammalia</taxon>
        <taxon>Eutheria</taxon>
        <taxon>Laurasiatheria</taxon>
        <taxon>Artiodactyla</taxon>
        <taxon>Suina</taxon>
        <taxon>Tayassuidae</taxon>
        <taxon>Catagonus</taxon>
    </lineage>
</organism>
<name>A0A8C3YFQ5_9CETA</name>
<dbReference type="Ensembl" id="ENSCWAT00000009710.1">
    <property type="protein sequence ID" value="ENSCWAP00000008932.1"/>
    <property type="gene ID" value="ENSCWAG00000006404.1"/>
</dbReference>
<dbReference type="InterPro" id="IPR050150">
    <property type="entry name" value="IgV_Light_Chain"/>
</dbReference>
<feature type="chain" id="PRO_5034616022" description="Ig-like domain-containing protein" evidence="6">
    <location>
        <begin position="24"/>
        <end position="249"/>
    </location>
</feature>
<evidence type="ECO:0000256" key="2">
    <source>
        <dbReference type="ARBA" id="ARBA00023130"/>
    </source>
</evidence>
<keyword evidence="4" id="KW-0393">Immunoglobulin domain</keyword>
<dbReference type="FunFam" id="2.60.40.10:FF:000212">
    <property type="entry name" value="Immunoglobulin kappa chain variable 12-38"/>
    <property type="match status" value="1"/>
</dbReference>
<keyword evidence="5" id="KW-1280">Immunoglobulin</keyword>
<dbReference type="Pfam" id="PF07686">
    <property type="entry name" value="V-set"/>
    <property type="match status" value="1"/>
</dbReference>
<evidence type="ECO:0000256" key="4">
    <source>
        <dbReference type="ARBA" id="ARBA00023319"/>
    </source>
</evidence>
<dbReference type="AlphaFoldDB" id="A0A8C3YFQ5"/>
<dbReference type="PROSITE" id="PS00290">
    <property type="entry name" value="IG_MHC"/>
    <property type="match status" value="1"/>
</dbReference>
<dbReference type="InterPro" id="IPR036179">
    <property type="entry name" value="Ig-like_dom_sf"/>
</dbReference>
<reference evidence="8" key="2">
    <citation type="submission" date="2025-09" db="UniProtKB">
        <authorList>
            <consortium name="Ensembl"/>
        </authorList>
    </citation>
    <scope>IDENTIFICATION</scope>
</reference>
<dbReference type="Pfam" id="PF07654">
    <property type="entry name" value="C1-set"/>
    <property type="match status" value="1"/>
</dbReference>
<protein>
    <recommendedName>
        <fullName evidence="7">Ig-like domain-containing protein</fullName>
    </recommendedName>
</protein>
<dbReference type="PANTHER" id="PTHR23267">
    <property type="entry name" value="IMMUNOGLOBULIN LIGHT CHAIN"/>
    <property type="match status" value="1"/>
</dbReference>
<dbReference type="Gene3D" id="2.60.40.10">
    <property type="entry name" value="Immunoglobulins"/>
    <property type="match status" value="2"/>
</dbReference>
<dbReference type="FunFam" id="2.60.40.10:FF:000283">
    <property type="entry name" value="Immunoglobulin kappa constant"/>
    <property type="match status" value="1"/>
</dbReference>
<evidence type="ECO:0000256" key="3">
    <source>
        <dbReference type="ARBA" id="ARBA00023157"/>
    </source>
</evidence>
<dbReference type="GeneTree" id="ENSGT00940000164053"/>
<dbReference type="InterPro" id="IPR003599">
    <property type="entry name" value="Ig_sub"/>
</dbReference>
<proteinExistence type="predicted"/>
<evidence type="ECO:0000256" key="1">
    <source>
        <dbReference type="ARBA" id="ARBA00022859"/>
    </source>
</evidence>
<evidence type="ECO:0000259" key="7">
    <source>
        <dbReference type="PROSITE" id="PS50835"/>
    </source>
</evidence>
<dbReference type="InterPro" id="IPR013106">
    <property type="entry name" value="Ig_V-set"/>
</dbReference>
<accession>A0A8C3YFQ5</accession>
<dbReference type="Proteomes" id="UP000694540">
    <property type="component" value="Unplaced"/>
</dbReference>
<keyword evidence="2" id="KW-1064">Adaptive immunity</keyword>
<dbReference type="InterPro" id="IPR013783">
    <property type="entry name" value="Ig-like_fold"/>
</dbReference>
<dbReference type="SMART" id="SM00406">
    <property type="entry name" value="IGv"/>
    <property type="match status" value="1"/>
</dbReference>
<dbReference type="InterPro" id="IPR007110">
    <property type="entry name" value="Ig-like_dom"/>
</dbReference>
<feature type="domain" description="Ig-like" evidence="7">
    <location>
        <begin position="26"/>
        <end position="130"/>
    </location>
</feature>
<dbReference type="GO" id="GO:0016020">
    <property type="term" value="C:membrane"/>
    <property type="evidence" value="ECO:0007669"/>
    <property type="project" value="UniProtKB-ARBA"/>
</dbReference>
<evidence type="ECO:0000256" key="5">
    <source>
        <dbReference type="ARBA" id="ARBA00043265"/>
    </source>
</evidence>
<dbReference type="InterPro" id="IPR003006">
    <property type="entry name" value="Ig/MHC_CS"/>
</dbReference>
<sequence length="249" mass="27326">MGSQAHLLCLLLFWISGKRNIGSSPPADTRAETTLTQSPAFVSVVPGDKVNITCKASQDIDDDIMWYQQKPGEAPKLIIKYTSTLITGVPSRFSGSGGGTDFTLMIANMVSEDAAYYFCQQDDNHSLWLTFGGGTKLQIKRADAKPSVFIFQPSKEQLETQTASVVCLINNFYPRDITVRWKVDGAAQSSGVLESVTEQDSSDNTYSLSSTLSLPTSEYLRHNTYSCEVTHKTLSPSLVKSINRNECEA</sequence>
<reference evidence="8" key="1">
    <citation type="submission" date="2025-08" db="UniProtKB">
        <authorList>
            <consortium name="Ensembl"/>
        </authorList>
    </citation>
    <scope>IDENTIFICATION</scope>
</reference>